<keyword evidence="2" id="KW-1185">Reference proteome</keyword>
<dbReference type="AlphaFoldDB" id="A0A3E0GUN0"/>
<dbReference type="Proteomes" id="UP000256269">
    <property type="component" value="Unassembled WGS sequence"/>
</dbReference>
<reference evidence="1 2" key="1">
    <citation type="submission" date="2018-08" db="EMBL/GenBank/DDBJ databases">
        <title>Genomic Encyclopedia of Archaeal and Bacterial Type Strains, Phase II (KMG-II): from individual species to whole genera.</title>
        <authorList>
            <person name="Goeker M."/>
        </authorList>
    </citation>
    <scope>NUCLEOTIDE SEQUENCE [LARGE SCALE GENOMIC DNA]</scope>
    <source>
        <strain evidence="1 2">DSM 45791</strain>
    </source>
</reference>
<evidence type="ECO:0000313" key="2">
    <source>
        <dbReference type="Proteomes" id="UP000256269"/>
    </source>
</evidence>
<dbReference type="RefSeq" id="WP_116182087.1">
    <property type="nucleotide sequence ID" value="NZ_CP144375.1"/>
</dbReference>
<dbReference type="NCBIfam" id="NF041213">
    <property type="entry name" value="plasmid_TraA"/>
    <property type="match status" value="1"/>
</dbReference>
<dbReference type="EMBL" id="QUNO01000035">
    <property type="protein sequence ID" value="REH25998.1"/>
    <property type="molecule type" value="Genomic_DNA"/>
</dbReference>
<evidence type="ECO:0000313" key="1">
    <source>
        <dbReference type="EMBL" id="REH25998.1"/>
    </source>
</evidence>
<sequence length="117" mass="13523">MAQQFFDDPEFFSTTAIRDFCNKGRNLLRPLHNELHISAEELQAVLKHITSANPTVFGLDSRVRARLVARHMHHAADAIEVASTSLVRVYASFRQHYVKPMSDRDRSPQRREFQFNG</sequence>
<protein>
    <submittedName>
        <fullName evidence="1">Uncharacterized protein</fullName>
    </submittedName>
</protein>
<dbReference type="InterPro" id="IPR053789">
    <property type="entry name" value="TraA-like"/>
</dbReference>
<organism evidence="1 2">
    <name type="scientific">Kutzneria buriramensis</name>
    <dbReference type="NCBI Taxonomy" id="1045776"/>
    <lineage>
        <taxon>Bacteria</taxon>
        <taxon>Bacillati</taxon>
        <taxon>Actinomycetota</taxon>
        <taxon>Actinomycetes</taxon>
        <taxon>Pseudonocardiales</taxon>
        <taxon>Pseudonocardiaceae</taxon>
        <taxon>Kutzneria</taxon>
    </lineage>
</organism>
<comment type="caution">
    <text evidence="1">The sequence shown here is derived from an EMBL/GenBank/DDBJ whole genome shotgun (WGS) entry which is preliminary data.</text>
</comment>
<gene>
    <name evidence="1" type="ORF">BCF44_13537</name>
</gene>
<dbReference type="OrthoDB" id="3691370at2"/>
<accession>A0A3E0GUN0</accession>
<proteinExistence type="predicted"/>
<name>A0A3E0GUN0_9PSEU</name>